<keyword evidence="3" id="KW-1185">Reference proteome</keyword>
<feature type="region of interest" description="Disordered" evidence="1">
    <location>
        <begin position="1"/>
        <end position="231"/>
    </location>
</feature>
<comment type="caution">
    <text evidence="2">The sequence shown here is derived from an EMBL/GenBank/DDBJ whole genome shotgun (WGS) entry which is preliminary data.</text>
</comment>
<dbReference type="EMBL" id="MU006100">
    <property type="protein sequence ID" value="KAF2837213.1"/>
    <property type="molecule type" value="Genomic_DNA"/>
</dbReference>
<dbReference type="Proteomes" id="UP000799429">
    <property type="component" value="Unassembled WGS sequence"/>
</dbReference>
<feature type="compositionally biased region" description="Low complexity" evidence="1">
    <location>
        <begin position="64"/>
        <end position="80"/>
    </location>
</feature>
<sequence>MSDQSRLGPSRTESFLPTPSGLTPNTRTEAEAAFTANAEYQTESAAPTTPLVDGTSDGIQSPRTITSTKPPLPSPSTTRRPPIPTRSGSNYLDAAARYTEDTGESTAAFTGPGGDVDPVLVPGIAPGLSTALPTQSTTDLPSRSGGAVPSLPTGPDGAVSPPMSPVGASGGSLRRDSKPSLAQLGRQGSWNSQDLKRQLMGGMLRDEGQESNEGSLGKAGYESLGGGGVKE</sequence>
<evidence type="ECO:0000313" key="2">
    <source>
        <dbReference type="EMBL" id="KAF2837213.1"/>
    </source>
</evidence>
<dbReference type="AlphaFoldDB" id="A0A9P4S8W4"/>
<evidence type="ECO:0000256" key="1">
    <source>
        <dbReference type="SAM" id="MobiDB-lite"/>
    </source>
</evidence>
<organism evidence="2 3">
    <name type="scientific">Patellaria atrata CBS 101060</name>
    <dbReference type="NCBI Taxonomy" id="1346257"/>
    <lineage>
        <taxon>Eukaryota</taxon>
        <taxon>Fungi</taxon>
        <taxon>Dikarya</taxon>
        <taxon>Ascomycota</taxon>
        <taxon>Pezizomycotina</taxon>
        <taxon>Dothideomycetes</taxon>
        <taxon>Dothideomycetes incertae sedis</taxon>
        <taxon>Patellariales</taxon>
        <taxon>Patellariaceae</taxon>
        <taxon>Patellaria</taxon>
    </lineage>
</organism>
<feature type="compositionally biased region" description="Polar residues" evidence="1">
    <location>
        <begin position="131"/>
        <end position="141"/>
    </location>
</feature>
<evidence type="ECO:0000313" key="3">
    <source>
        <dbReference type="Proteomes" id="UP000799429"/>
    </source>
</evidence>
<accession>A0A9P4S8W4</accession>
<gene>
    <name evidence="2" type="ORF">M501DRAFT_1018124</name>
</gene>
<feature type="compositionally biased region" description="Polar residues" evidence="1">
    <location>
        <begin position="1"/>
        <end position="25"/>
    </location>
</feature>
<proteinExistence type="predicted"/>
<protein>
    <submittedName>
        <fullName evidence="2">Uncharacterized protein</fullName>
    </submittedName>
</protein>
<name>A0A9P4S8W4_9PEZI</name>
<reference evidence="2" key="1">
    <citation type="journal article" date="2020" name="Stud. Mycol.">
        <title>101 Dothideomycetes genomes: a test case for predicting lifestyles and emergence of pathogens.</title>
        <authorList>
            <person name="Haridas S."/>
            <person name="Albert R."/>
            <person name="Binder M."/>
            <person name="Bloem J."/>
            <person name="Labutti K."/>
            <person name="Salamov A."/>
            <person name="Andreopoulos B."/>
            <person name="Baker S."/>
            <person name="Barry K."/>
            <person name="Bills G."/>
            <person name="Bluhm B."/>
            <person name="Cannon C."/>
            <person name="Castanera R."/>
            <person name="Culley D."/>
            <person name="Daum C."/>
            <person name="Ezra D."/>
            <person name="Gonzalez J."/>
            <person name="Henrissat B."/>
            <person name="Kuo A."/>
            <person name="Liang C."/>
            <person name="Lipzen A."/>
            <person name="Lutzoni F."/>
            <person name="Magnuson J."/>
            <person name="Mondo S."/>
            <person name="Nolan M."/>
            <person name="Ohm R."/>
            <person name="Pangilinan J."/>
            <person name="Park H.-J."/>
            <person name="Ramirez L."/>
            <person name="Alfaro M."/>
            <person name="Sun H."/>
            <person name="Tritt A."/>
            <person name="Yoshinaga Y."/>
            <person name="Zwiers L.-H."/>
            <person name="Turgeon B."/>
            <person name="Goodwin S."/>
            <person name="Spatafora J."/>
            <person name="Crous P."/>
            <person name="Grigoriev I."/>
        </authorList>
    </citation>
    <scope>NUCLEOTIDE SEQUENCE</scope>
    <source>
        <strain evidence="2">CBS 101060</strain>
    </source>
</reference>